<proteinExistence type="predicted"/>
<organism evidence="1 2">
    <name type="scientific">Actinorhabdospora filicis</name>
    <dbReference type="NCBI Taxonomy" id="1785913"/>
    <lineage>
        <taxon>Bacteria</taxon>
        <taxon>Bacillati</taxon>
        <taxon>Actinomycetota</taxon>
        <taxon>Actinomycetes</taxon>
        <taxon>Micromonosporales</taxon>
        <taxon>Micromonosporaceae</taxon>
        <taxon>Actinorhabdospora</taxon>
    </lineage>
</organism>
<accession>A0A9W6SMH5</accession>
<dbReference type="AlphaFoldDB" id="A0A9W6SMH5"/>
<dbReference type="EMBL" id="BSTX01000002">
    <property type="protein sequence ID" value="GLZ78615.1"/>
    <property type="molecule type" value="Genomic_DNA"/>
</dbReference>
<dbReference type="Proteomes" id="UP001165079">
    <property type="component" value="Unassembled WGS sequence"/>
</dbReference>
<evidence type="ECO:0000313" key="1">
    <source>
        <dbReference type="EMBL" id="GLZ78615.1"/>
    </source>
</evidence>
<dbReference type="RefSeq" id="WP_285663765.1">
    <property type="nucleotide sequence ID" value="NZ_BSTX01000002.1"/>
</dbReference>
<gene>
    <name evidence="1" type="ORF">Afil01_34220</name>
</gene>
<reference evidence="1" key="1">
    <citation type="submission" date="2023-03" db="EMBL/GenBank/DDBJ databases">
        <title>Actinorhabdospora filicis NBRC 111898.</title>
        <authorList>
            <person name="Ichikawa N."/>
            <person name="Sato H."/>
            <person name="Tonouchi N."/>
        </authorList>
    </citation>
    <scope>NUCLEOTIDE SEQUENCE</scope>
    <source>
        <strain evidence="1">NBRC 111898</strain>
    </source>
</reference>
<sequence length="133" mass="14106">MPLGPDKTVCATELREAMRAYLDTLDPPAGSNVDKPEVRPNFDALGQGVYKILTADAETVSDTAADSPYWTYVTALRNEVEQLRAFAAGVRAAFTSWDPANPATNAALRTAITGLAVPGSTPAAPTTQKGRLR</sequence>
<name>A0A9W6SMH5_9ACTN</name>
<protein>
    <submittedName>
        <fullName evidence="1">Uncharacterized protein</fullName>
    </submittedName>
</protein>
<evidence type="ECO:0000313" key="2">
    <source>
        <dbReference type="Proteomes" id="UP001165079"/>
    </source>
</evidence>
<keyword evidence="2" id="KW-1185">Reference proteome</keyword>
<comment type="caution">
    <text evidence="1">The sequence shown here is derived from an EMBL/GenBank/DDBJ whole genome shotgun (WGS) entry which is preliminary data.</text>
</comment>